<evidence type="ECO:0000313" key="1">
    <source>
        <dbReference type="EMBL" id="QJA98020.1"/>
    </source>
</evidence>
<dbReference type="AlphaFoldDB" id="A0A6M3LRZ5"/>
<name>A0A6M3LRZ5_9ZZZZ</name>
<dbReference type="EMBL" id="MT143545">
    <property type="protein sequence ID" value="QJA98020.1"/>
    <property type="molecule type" value="Genomic_DNA"/>
</dbReference>
<accession>A0A6M3LRZ5</accession>
<sequence length="55" mass="6316">MKIRIGKYELENDVDIKSIPDGWEIFGTAVEKLGISPSDFDSAYWQDRSIIIEII</sequence>
<proteinExistence type="predicted"/>
<protein>
    <submittedName>
        <fullName evidence="1">Uncharacterized protein</fullName>
    </submittedName>
</protein>
<gene>
    <name evidence="1" type="ORF">MM415B05761_0013</name>
</gene>
<organism evidence="1">
    <name type="scientific">viral metagenome</name>
    <dbReference type="NCBI Taxonomy" id="1070528"/>
    <lineage>
        <taxon>unclassified sequences</taxon>
        <taxon>metagenomes</taxon>
        <taxon>organismal metagenomes</taxon>
    </lineage>
</organism>
<reference evidence="1" key="1">
    <citation type="submission" date="2020-03" db="EMBL/GenBank/DDBJ databases">
        <title>The deep terrestrial virosphere.</title>
        <authorList>
            <person name="Holmfeldt K."/>
            <person name="Nilsson E."/>
            <person name="Simone D."/>
            <person name="Lopez-Fernandez M."/>
            <person name="Wu X."/>
            <person name="de Brujin I."/>
            <person name="Lundin D."/>
            <person name="Andersson A."/>
            <person name="Bertilsson S."/>
            <person name="Dopson M."/>
        </authorList>
    </citation>
    <scope>NUCLEOTIDE SEQUENCE</scope>
    <source>
        <strain evidence="1">MM415B05761</strain>
    </source>
</reference>